<dbReference type="GO" id="GO:0016853">
    <property type="term" value="F:isomerase activity"/>
    <property type="evidence" value="ECO:0007669"/>
    <property type="project" value="UniProtKB-KW"/>
</dbReference>
<dbReference type="GO" id="GO:0006048">
    <property type="term" value="P:UDP-N-acetylglucosamine biosynthetic process"/>
    <property type="evidence" value="ECO:0007669"/>
    <property type="project" value="UniProtKB-UniPathway"/>
</dbReference>
<evidence type="ECO:0000256" key="7">
    <source>
        <dbReference type="ARBA" id="ARBA00022801"/>
    </source>
</evidence>
<evidence type="ECO:0000256" key="9">
    <source>
        <dbReference type="ARBA" id="ARBA00023235"/>
    </source>
</evidence>
<evidence type="ECO:0000256" key="5">
    <source>
        <dbReference type="ARBA" id="ARBA00012680"/>
    </source>
</evidence>
<evidence type="ECO:0000259" key="14">
    <source>
        <dbReference type="Pfam" id="PF01182"/>
    </source>
</evidence>
<evidence type="ECO:0000256" key="2">
    <source>
        <dbReference type="ARBA" id="ARBA00004775"/>
    </source>
</evidence>
<comment type="similarity">
    <text evidence="3">Belongs to the glucosamine/galactosamine-6-phosphate isomerase family.</text>
</comment>
<evidence type="ECO:0000313" key="16">
    <source>
        <dbReference type="Proteomes" id="UP000694542"/>
    </source>
</evidence>
<dbReference type="NCBIfam" id="TIGR00502">
    <property type="entry name" value="nagB"/>
    <property type="match status" value="1"/>
</dbReference>
<dbReference type="UniPathway" id="UPA00113">
    <property type="reaction ID" value="UER00528"/>
</dbReference>
<organism evidence="15 16">
    <name type="scientific">Canis lupus familiaris</name>
    <name type="common">Dog</name>
    <name type="synonym">Canis familiaris</name>
    <dbReference type="NCBI Taxonomy" id="9615"/>
    <lineage>
        <taxon>Eukaryota</taxon>
        <taxon>Metazoa</taxon>
        <taxon>Chordata</taxon>
        <taxon>Craniata</taxon>
        <taxon>Vertebrata</taxon>
        <taxon>Euteleostomi</taxon>
        <taxon>Mammalia</taxon>
        <taxon>Eutheria</taxon>
        <taxon>Laurasiatheria</taxon>
        <taxon>Carnivora</taxon>
        <taxon>Caniformia</taxon>
        <taxon>Canidae</taxon>
        <taxon>Canis</taxon>
    </lineage>
</organism>
<comment type="subcellular location">
    <subcellularLocation>
        <location evidence="1">Cytoplasm</location>
    </subcellularLocation>
</comment>
<dbReference type="FunFam" id="3.40.50.1360:FF:000004">
    <property type="entry name" value="Glucosamine-6-phosphate isomerase"/>
    <property type="match status" value="1"/>
</dbReference>
<protein>
    <recommendedName>
        <fullName evidence="12">Glucosamine-6-phosphate deaminase 2</fullName>
        <ecNumber evidence="5">3.5.99.6</ecNumber>
    </recommendedName>
    <alternativeName>
        <fullName evidence="13">Glucosamine-6-phosphate isomerase 2</fullName>
    </alternativeName>
</protein>
<dbReference type="SUPFAM" id="SSF100950">
    <property type="entry name" value="NagB/RpiA/CoA transferase-like"/>
    <property type="match status" value="1"/>
</dbReference>
<evidence type="ECO:0000256" key="13">
    <source>
        <dbReference type="ARBA" id="ARBA00050059"/>
    </source>
</evidence>
<comment type="catalytic activity">
    <reaction evidence="11">
        <text>alpha-D-glucosamine 6-phosphate + H2O = beta-D-fructose 6-phosphate + NH4(+)</text>
        <dbReference type="Rhea" id="RHEA:12172"/>
        <dbReference type="ChEBI" id="CHEBI:15377"/>
        <dbReference type="ChEBI" id="CHEBI:28938"/>
        <dbReference type="ChEBI" id="CHEBI:57634"/>
        <dbReference type="ChEBI" id="CHEBI:75989"/>
        <dbReference type="EC" id="3.5.99.6"/>
    </reaction>
    <physiologicalReaction direction="left-to-right" evidence="11">
        <dbReference type="Rhea" id="RHEA:12173"/>
    </physiologicalReaction>
    <physiologicalReaction direction="right-to-left" evidence="11">
        <dbReference type="Rhea" id="RHEA:12174"/>
    </physiologicalReaction>
</comment>
<proteinExistence type="inferred from homology"/>
<accession>A0A8C0TMJ6</accession>
<dbReference type="PANTHER" id="PTHR11280:SF9">
    <property type="entry name" value="GLUCOSAMINE-6-PHOSPHATE ISOMERASE 2"/>
    <property type="match status" value="1"/>
</dbReference>
<keyword evidence="7" id="KW-0378">Hydrolase</keyword>
<evidence type="ECO:0000256" key="3">
    <source>
        <dbReference type="ARBA" id="ARBA00005526"/>
    </source>
</evidence>
<keyword evidence="9" id="KW-0413">Isomerase</keyword>
<dbReference type="Proteomes" id="UP000694542">
    <property type="component" value="Chromosome 13"/>
</dbReference>
<evidence type="ECO:0000256" key="11">
    <source>
        <dbReference type="ARBA" id="ARBA00033665"/>
    </source>
</evidence>
<keyword evidence="6" id="KW-0963">Cytoplasm</keyword>
<evidence type="ECO:0000256" key="8">
    <source>
        <dbReference type="ARBA" id="ARBA00023054"/>
    </source>
</evidence>
<dbReference type="Pfam" id="PF01182">
    <property type="entry name" value="Glucosamine_iso"/>
    <property type="match status" value="1"/>
</dbReference>
<keyword evidence="10" id="KW-0119">Carbohydrate metabolism</keyword>
<dbReference type="Ensembl" id="ENSCAFT00040045138.1">
    <property type="protein sequence ID" value="ENSCAFP00040039446.1"/>
    <property type="gene ID" value="ENSCAFG00040024206.1"/>
</dbReference>
<keyword evidence="8" id="KW-0175">Coiled coil</keyword>
<evidence type="ECO:0000256" key="1">
    <source>
        <dbReference type="ARBA" id="ARBA00004496"/>
    </source>
</evidence>
<comment type="pathway">
    <text evidence="2">Nucleotide-sugar biosynthesis; UDP-N-acetyl-alpha-D-glucosamine biosynthesis; alpha-D-glucosamine 6-phosphate from D-fructose 6-phosphate: step 1/1.</text>
</comment>
<dbReference type="PANTHER" id="PTHR11280">
    <property type="entry name" value="GLUCOSAMINE-6-PHOSPHATE ISOMERASE"/>
    <property type="match status" value="1"/>
</dbReference>
<dbReference type="CDD" id="cd01399">
    <property type="entry name" value="GlcN6P_deaminase"/>
    <property type="match status" value="1"/>
</dbReference>
<feature type="domain" description="Glucosamine/galactosamine-6-phosphate isomerase" evidence="14">
    <location>
        <begin position="148"/>
        <end position="365"/>
    </location>
</feature>
<dbReference type="HAMAP" id="MF_01241">
    <property type="entry name" value="GlcN6P_deamin"/>
    <property type="match status" value="1"/>
</dbReference>
<dbReference type="PROSITE" id="PS01161">
    <property type="entry name" value="GLC_GALNAC_ISOMERASE"/>
    <property type="match status" value="1"/>
</dbReference>
<reference evidence="15" key="2">
    <citation type="submission" date="2025-08" db="UniProtKB">
        <authorList>
            <consortium name="Ensembl"/>
        </authorList>
    </citation>
    <scope>IDENTIFICATION</scope>
</reference>
<dbReference type="InterPro" id="IPR006148">
    <property type="entry name" value="Glc/Gal-6P_isomerase"/>
</dbReference>
<dbReference type="InterPro" id="IPR037171">
    <property type="entry name" value="NagB/RpiA_transferase-like"/>
</dbReference>
<dbReference type="AlphaFoldDB" id="A0A8C0TMJ6"/>
<reference evidence="15" key="1">
    <citation type="submission" date="2018-10" db="EMBL/GenBank/DDBJ databases">
        <title>De novo assembly of a Great Dane genome.</title>
        <authorList>
            <person name="Kidd J.M."/>
            <person name="Pendleton A.L."/>
            <person name="Shen F."/>
            <person name="Emery S."/>
        </authorList>
    </citation>
    <scope>NUCLEOTIDE SEQUENCE [LARGE SCALE GENOMIC DNA]</scope>
    <source>
        <strain evidence="15">Great Dane</strain>
    </source>
</reference>
<dbReference type="InterPro" id="IPR018321">
    <property type="entry name" value="Glucosamine6P_isomerase_CS"/>
</dbReference>
<comment type="subunit">
    <text evidence="4">Homohexamer.</text>
</comment>
<dbReference type="GO" id="GO:0006044">
    <property type="term" value="P:N-acetylglucosamine metabolic process"/>
    <property type="evidence" value="ECO:0007669"/>
    <property type="project" value="InterPro"/>
</dbReference>
<dbReference type="EC" id="3.5.99.6" evidence="5"/>
<evidence type="ECO:0000256" key="4">
    <source>
        <dbReference type="ARBA" id="ARBA00011643"/>
    </source>
</evidence>
<sequence>MTNPEVGSDPCYQTLGFKIRNPALFAFRFMLLHVPSLSRPCSVVSHKDFKGALVLLLALSFSNRVTSNYVSPSHLKPGVIFTSEDCCRHLHYLARCLEPEGCSKEEGRDCHSESTACICACLNLLSWKPCVPTMRLVILDNYDLASEWAAKYICNRIIQFKPGQDRYFTLGLPTGSTPLGCYKKLIEYHKNGDLSFKYVKTFNMDEYVGLPRNHPESYHSYMWNNFFKHIDIDPNNAHILDGNATDLQAECDAFEKKIKEAGGIDLFVGGIGPDGHIAFNEPGSSLVSRTRLKTLAMDTILANAKYFDGDLSKVPTMALTVGVGTVMDAREVMILITGAHKAFALYKAIEEGVNHMWTVSAFQQHPRTIFVCDEDATLELRVKTVKYFKGLMHVHNKLVDPLYSMKEGN</sequence>
<evidence type="ECO:0000313" key="15">
    <source>
        <dbReference type="Ensembl" id="ENSCAFP00040039446.1"/>
    </source>
</evidence>
<dbReference type="GO" id="GO:0004342">
    <property type="term" value="F:glucosamine-6-phosphate deaminase activity"/>
    <property type="evidence" value="ECO:0007669"/>
    <property type="project" value="UniProtKB-EC"/>
</dbReference>
<evidence type="ECO:0000256" key="6">
    <source>
        <dbReference type="ARBA" id="ARBA00022490"/>
    </source>
</evidence>
<dbReference type="GO" id="GO:0005975">
    <property type="term" value="P:carbohydrate metabolic process"/>
    <property type="evidence" value="ECO:0007669"/>
    <property type="project" value="InterPro"/>
</dbReference>
<name>A0A8C0TMJ6_CANLF</name>
<dbReference type="GO" id="GO:0005737">
    <property type="term" value="C:cytoplasm"/>
    <property type="evidence" value="ECO:0007669"/>
    <property type="project" value="UniProtKB-SubCell"/>
</dbReference>
<dbReference type="InterPro" id="IPR004547">
    <property type="entry name" value="Glucosamine6P_isomerase"/>
</dbReference>
<evidence type="ECO:0000256" key="12">
    <source>
        <dbReference type="ARBA" id="ARBA00050034"/>
    </source>
</evidence>
<evidence type="ECO:0000256" key="10">
    <source>
        <dbReference type="ARBA" id="ARBA00023277"/>
    </source>
</evidence>
<dbReference type="Gene3D" id="3.40.50.1360">
    <property type="match status" value="1"/>
</dbReference>